<keyword evidence="3" id="KW-1185">Reference proteome</keyword>
<dbReference type="PANTHER" id="PTHR45763">
    <property type="entry name" value="HYDROLASE, ALPHA/BETA FOLD FAMILY PROTEIN, EXPRESSED-RELATED"/>
    <property type="match status" value="1"/>
</dbReference>
<feature type="domain" description="AB hydrolase-1" evidence="1">
    <location>
        <begin position="20"/>
        <end position="272"/>
    </location>
</feature>
<proteinExistence type="predicted"/>
<dbReference type="Pfam" id="PF00561">
    <property type="entry name" value="Abhydrolase_1"/>
    <property type="match status" value="1"/>
</dbReference>
<dbReference type="Gene3D" id="3.40.50.1820">
    <property type="entry name" value="alpha/beta hydrolase"/>
    <property type="match status" value="1"/>
</dbReference>
<evidence type="ECO:0000259" key="1">
    <source>
        <dbReference type="Pfam" id="PF00561"/>
    </source>
</evidence>
<dbReference type="PANTHER" id="PTHR45763:SF46">
    <property type="entry name" value="AB HYDROLASE-1 DOMAIN-CONTAINING PROTEIN"/>
    <property type="match status" value="1"/>
</dbReference>
<dbReference type="SUPFAM" id="SSF53474">
    <property type="entry name" value="alpha/beta-Hydrolases"/>
    <property type="match status" value="1"/>
</dbReference>
<dbReference type="InterPro" id="IPR000073">
    <property type="entry name" value="AB_hydrolase_1"/>
</dbReference>
<name>A0A7U2F5T2_PHANO</name>
<organism evidence="2 3">
    <name type="scientific">Phaeosphaeria nodorum (strain SN15 / ATCC MYA-4574 / FGSC 10173)</name>
    <name type="common">Glume blotch fungus</name>
    <name type="synonym">Parastagonospora nodorum</name>
    <dbReference type="NCBI Taxonomy" id="321614"/>
    <lineage>
        <taxon>Eukaryota</taxon>
        <taxon>Fungi</taxon>
        <taxon>Dikarya</taxon>
        <taxon>Ascomycota</taxon>
        <taxon>Pezizomycotina</taxon>
        <taxon>Dothideomycetes</taxon>
        <taxon>Pleosporomycetidae</taxon>
        <taxon>Pleosporales</taxon>
        <taxon>Pleosporineae</taxon>
        <taxon>Phaeosphaeriaceae</taxon>
        <taxon>Parastagonospora</taxon>
    </lineage>
</organism>
<gene>
    <name evidence="2" type="ORF">JI435_065780</name>
</gene>
<accession>A0A7U2F5T2</accession>
<protein>
    <recommendedName>
        <fullName evidence="1">AB hydrolase-1 domain-containing protein</fullName>
    </recommendedName>
</protein>
<sequence length="291" mass="32364">MTLPDGRKLGYAQYGSPTGKPILYQHGFPGSRIEAAQHHDLGKQLGLRVIAIDRPGHGWSSPHPGSTLLDWPKDVERLTEHLGLEAYSVLAVSGGGASALACAYALPPAKLKAVSLVCAMGPPDIGMQGADIAHRLGWPYGIRFAPYWAGRMFWRTMAIGRLDLSEEERLEMLLKESRTAPEKDRDIFDDVDLMRLVVRSNSQAFAQGYEGVWDDGKKSSKPFGFEVKDLRDDLEVQLWYGKKDVFVPPLHGVQIAARLGGRARLRMEDESHAGIQIHWRKEILEALRDAM</sequence>
<reference evidence="3" key="1">
    <citation type="journal article" date="2021" name="BMC Genomics">
        <title>Chromosome-level genome assembly and manually-curated proteome of model necrotroph Parastagonospora nodorum Sn15 reveals a genome-wide trove of candidate effector homologs, and redundancy of virulence-related functions within an accessory chromosome.</title>
        <authorList>
            <person name="Bertazzoni S."/>
            <person name="Jones D.A.B."/>
            <person name="Phan H.T."/>
            <person name="Tan K.-C."/>
            <person name="Hane J.K."/>
        </authorList>
    </citation>
    <scope>NUCLEOTIDE SEQUENCE [LARGE SCALE GENOMIC DNA]</scope>
    <source>
        <strain evidence="3">SN15 / ATCC MYA-4574 / FGSC 10173)</strain>
    </source>
</reference>
<dbReference type="InterPro" id="IPR029058">
    <property type="entry name" value="AB_hydrolase_fold"/>
</dbReference>
<dbReference type="OrthoDB" id="294702at2759"/>
<evidence type="ECO:0000313" key="2">
    <source>
        <dbReference type="EMBL" id="QRC99248.1"/>
    </source>
</evidence>
<dbReference type="EMBL" id="CP069031">
    <property type="protein sequence ID" value="QRC99248.1"/>
    <property type="molecule type" value="Genomic_DNA"/>
</dbReference>
<evidence type="ECO:0000313" key="3">
    <source>
        <dbReference type="Proteomes" id="UP000663193"/>
    </source>
</evidence>
<dbReference type="VEuPathDB" id="FungiDB:JI435_065780"/>
<dbReference type="AlphaFoldDB" id="A0A7U2F5T2"/>
<dbReference type="Proteomes" id="UP000663193">
    <property type="component" value="Chromosome 9"/>
</dbReference>